<evidence type="ECO:0000313" key="1">
    <source>
        <dbReference type="EMBL" id="OGM09718.1"/>
    </source>
</evidence>
<dbReference type="Proteomes" id="UP000176778">
    <property type="component" value="Unassembled WGS sequence"/>
</dbReference>
<reference evidence="1 2" key="1">
    <citation type="journal article" date="2016" name="Nat. Commun.">
        <title>Thousands of microbial genomes shed light on interconnected biogeochemical processes in an aquifer system.</title>
        <authorList>
            <person name="Anantharaman K."/>
            <person name="Brown C.T."/>
            <person name="Hug L.A."/>
            <person name="Sharon I."/>
            <person name="Castelle C.J."/>
            <person name="Probst A.J."/>
            <person name="Thomas B.C."/>
            <person name="Singh A."/>
            <person name="Wilkins M.J."/>
            <person name="Karaoz U."/>
            <person name="Brodie E.L."/>
            <person name="Williams K.H."/>
            <person name="Hubbard S.S."/>
            <person name="Banfield J.F."/>
        </authorList>
    </citation>
    <scope>NUCLEOTIDE SEQUENCE [LARGE SCALE GENOMIC DNA]</scope>
</reference>
<dbReference type="AlphaFoldDB" id="A0A1F7X5R9"/>
<sequence>MDMTLEFWLDFDSKDRDVLLKVANQAIVKVEREVRGFLIKSQQMLMPQDATVVVWRMVVDTSQEAGIRKSLPYWFRFYANEAGVLPEKSRELLKQENAARSGKAAPPPLGKRMIAIPNIPAKKWWEFWK</sequence>
<protein>
    <submittedName>
        <fullName evidence="1">Uncharacterized protein</fullName>
    </submittedName>
</protein>
<dbReference type="STRING" id="1802479.A2Y68_03805"/>
<accession>A0A1F7X5R9</accession>
<proteinExistence type="predicted"/>
<evidence type="ECO:0000313" key="2">
    <source>
        <dbReference type="Proteomes" id="UP000176778"/>
    </source>
</evidence>
<organism evidence="1 2">
    <name type="scientific">Candidatus Woesebacteria bacterium RBG_13_46_13</name>
    <dbReference type="NCBI Taxonomy" id="1802479"/>
    <lineage>
        <taxon>Bacteria</taxon>
        <taxon>Candidatus Woeseibacteriota</taxon>
    </lineage>
</organism>
<gene>
    <name evidence="1" type="ORF">A2Y68_03805</name>
</gene>
<comment type="caution">
    <text evidence="1">The sequence shown here is derived from an EMBL/GenBank/DDBJ whole genome shotgun (WGS) entry which is preliminary data.</text>
</comment>
<dbReference type="EMBL" id="MGFR01000003">
    <property type="protein sequence ID" value="OGM09718.1"/>
    <property type="molecule type" value="Genomic_DNA"/>
</dbReference>
<name>A0A1F7X5R9_9BACT</name>